<sequence length="263" mass="30569">MILRVLFLFCFSILHSQSFTADIEVRYNLDYKLDPSSPVPRNEEFALFLKDSESLFLSQKVINLDSLPSGNSGNPNKELITLAGNRTYFGEKIHTSKNQVTTFYFNEGVTLFFSEDESAEWILEKEEKQIGQLKCQIASAKMYGRSWKACYSTEYPFQFGPYKFHGLPGLIIDLVDSENIYHYSLIELKKSGKVVSKPEKNLVRTSRQKYFQLVNDLKYGGTLFDKINFVDKTEILKISKNRKDRSKKESNFPIDKDMRYIFE</sequence>
<dbReference type="InterPro" id="IPR005901">
    <property type="entry name" value="GLPGLI"/>
</dbReference>
<dbReference type="Proteomes" id="UP001163731">
    <property type="component" value="Unassembled WGS sequence"/>
</dbReference>
<keyword evidence="3" id="KW-1185">Reference proteome</keyword>
<name>A0ABT3HZU0_9FLAO</name>
<feature type="chain" id="PRO_5046350110" evidence="1">
    <location>
        <begin position="22"/>
        <end position="263"/>
    </location>
</feature>
<feature type="signal peptide" evidence="1">
    <location>
        <begin position="1"/>
        <end position="21"/>
    </location>
</feature>
<keyword evidence="1" id="KW-0732">Signal</keyword>
<evidence type="ECO:0000313" key="3">
    <source>
        <dbReference type="Proteomes" id="UP001163731"/>
    </source>
</evidence>
<dbReference type="EMBL" id="JAPDHW010000008">
    <property type="protein sequence ID" value="MCW3169278.1"/>
    <property type="molecule type" value="Genomic_DNA"/>
</dbReference>
<dbReference type="RefSeq" id="WP_264750453.1">
    <property type="nucleotide sequence ID" value="NZ_JAPDHW010000008.1"/>
</dbReference>
<accession>A0ABT3HZU0</accession>
<evidence type="ECO:0000256" key="1">
    <source>
        <dbReference type="SAM" id="SignalP"/>
    </source>
</evidence>
<gene>
    <name evidence="2" type="ORF">OMO38_12185</name>
</gene>
<protein>
    <submittedName>
        <fullName evidence="2">GLPGLI family protein</fullName>
    </submittedName>
</protein>
<reference evidence="2" key="1">
    <citation type="submission" date="2022-10" db="EMBL/GenBank/DDBJ databases">
        <title>Chryseobacterium babae sp. nov. isolated from the gut of the beetle Oryctes rhinoceros, and Chryseobacterium kimseyorum sp. nov., isolated from a stick insect rearing cage.</title>
        <authorList>
            <person name="Shelomi M."/>
            <person name="Han C.-J."/>
            <person name="Chen W.-M."/>
            <person name="Chen H.-K."/>
            <person name="Liaw S.-J."/>
            <person name="Muhle E."/>
            <person name="Clermont D."/>
        </authorList>
    </citation>
    <scope>NUCLEOTIDE SEQUENCE</scope>
    <source>
        <strain evidence="2">09-1422</strain>
    </source>
</reference>
<dbReference type="NCBIfam" id="TIGR01200">
    <property type="entry name" value="GLPGLI"/>
    <property type="match status" value="1"/>
</dbReference>
<proteinExistence type="predicted"/>
<evidence type="ECO:0000313" key="2">
    <source>
        <dbReference type="EMBL" id="MCW3169278.1"/>
    </source>
</evidence>
<comment type="caution">
    <text evidence="2">The sequence shown here is derived from an EMBL/GenBank/DDBJ whole genome shotgun (WGS) entry which is preliminary data.</text>
</comment>
<organism evidence="2 3">
    <name type="scientific">Chryseobacterium kimseyorum</name>
    <dbReference type="NCBI Taxonomy" id="2984028"/>
    <lineage>
        <taxon>Bacteria</taxon>
        <taxon>Pseudomonadati</taxon>
        <taxon>Bacteroidota</taxon>
        <taxon>Flavobacteriia</taxon>
        <taxon>Flavobacteriales</taxon>
        <taxon>Weeksellaceae</taxon>
        <taxon>Chryseobacterium group</taxon>
        <taxon>Chryseobacterium</taxon>
    </lineage>
</organism>